<protein>
    <recommendedName>
        <fullName evidence="1">DUF7138 domain-containing protein</fullName>
    </recommendedName>
</protein>
<dbReference type="PANTHER" id="PTHR36351:SF1">
    <property type="entry name" value="EMBRYO SAC DEVELOPMENT ARREST 12"/>
    <property type="match status" value="1"/>
</dbReference>
<name>A0A5N6RSG5_9ROSI</name>
<dbReference type="OrthoDB" id="778072at2759"/>
<dbReference type="Pfam" id="PF23596">
    <property type="entry name" value="DUF7138"/>
    <property type="match status" value="1"/>
</dbReference>
<feature type="domain" description="DUF7138" evidence="1">
    <location>
        <begin position="7"/>
        <end position="86"/>
    </location>
</feature>
<evidence type="ECO:0000313" key="2">
    <source>
        <dbReference type="EMBL" id="KAE8125192.1"/>
    </source>
</evidence>
<dbReference type="EMBL" id="CM017328">
    <property type="protein sequence ID" value="KAE8125192.1"/>
    <property type="molecule type" value="Genomic_DNA"/>
</dbReference>
<dbReference type="InterPro" id="IPR055562">
    <property type="entry name" value="DUF7138"/>
</dbReference>
<keyword evidence="3" id="KW-1185">Reference proteome</keyword>
<dbReference type="Proteomes" id="UP000327013">
    <property type="component" value="Chromosome 8"/>
</dbReference>
<sequence>MMDIAGGVSVPVVFSDGERETDIGNVVVHPSLEFKTFQSIMSCKIGISPQQFSAFLAGPETQRKIPITAKFNFAAVSPVEDCFFLVVLKRSKRERRRRTRREAREDEYYGSRMSVVQRTIKKVPENVMLLRRNAGIESVQVQAFSGFVSAMDRVGYENRVQELRAERDRYLMSMGLSGLYLGRGGKGDVAERGVTQNVVVECEECLGPRAKDSGREVGFHWCVYDAVTFGFRSPAGPIARPVKGSE</sequence>
<accession>A0A5N6RSG5</accession>
<dbReference type="PANTHER" id="PTHR36351">
    <property type="entry name" value="EMBRYO SAC DEVELOPMENT ARREST 12"/>
    <property type="match status" value="1"/>
</dbReference>
<proteinExistence type="predicted"/>
<reference evidence="2 3" key="1">
    <citation type="submission" date="2019-06" db="EMBL/GenBank/DDBJ databases">
        <title>A chromosomal-level reference genome of Carpinus fangiana (Coryloideae, Betulaceae).</title>
        <authorList>
            <person name="Yang X."/>
            <person name="Wang Z."/>
            <person name="Zhang L."/>
            <person name="Hao G."/>
            <person name="Liu J."/>
            <person name="Yang Y."/>
        </authorList>
    </citation>
    <scope>NUCLEOTIDE SEQUENCE [LARGE SCALE GENOMIC DNA]</scope>
    <source>
        <strain evidence="2">Cfa_2016G</strain>
        <tissue evidence="2">Leaf</tissue>
    </source>
</reference>
<evidence type="ECO:0000313" key="3">
    <source>
        <dbReference type="Proteomes" id="UP000327013"/>
    </source>
</evidence>
<organism evidence="2 3">
    <name type="scientific">Carpinus fangiana</name>
    <dbReference type="NCBI Taxonomy" id="176857"/>
    <lineage>
        <taxon>Eukaryota</taxon>
        <taxon>Viridiplantae</taxon>
        <taxon>Streptophyta</taxon>
        <taxon>Embryophyta</taxon>
        <taxon>Tracheophyta</taxon>
        <taxon>Spermatophyta</taxon>
        <taxon>Magnoliopsida</taxon>
        <taxon>eudicotyledons</taxon>
        <taxon>Gunneridae</taxon>
        <taxon>Pentapetalae</taxon>
        <taxon>rosids</taxon>
        <taxon>fabids</taxon>
        <taxon>Fagales</taxon>
        <taxon>Betulaceae</taxon>
        <taxon>Carpinus</taxon>
    </lineage>
</organism>
<evidence type="ECO:0000259" key="1">
    <source>
        <dbReference type="Pfam" id="PF23596"/>
    </source>
</evidence>
<dbReference type="AlphaFoldDB" id="A0A5N6RSG5"/>
<gene>
    <name evidence="2" type="ORF">FH972_020025</name>
</gene>